<reference evidence="4 5" key="1">
    <citation type="submission" date="2018-04" db="EMBL/GenBank/DDBJ databases">
        <title>Genomic Encyclopedia of Archaeal and Bacterial Type Strains, Phase II (KMG-II): from individual species to whole genera.</title>
        <authorList>
            <person name="Goeker M."/>
        </authorList>
    </citation>
    <scope>NUCLEOTIDE SEQUENCE [LARGE SCALE GENOMIC DNA]</scope>
    <source>
        <strain evidence="4 5">DSM 23382</strain>
    </source>
</reference>
<sequence length="120" mass="12176">MKKIIAFPVVVLVSGLGLFAAQAQQGGMGTGHEDSHHQGSGMMNGGMTSGGMMGNGMMGDGMGRMMLAMMDADDDGALSIDEFQAVHARMFKMADADGDGRISADELGALCGGAGGSRSE</sequence>
<dbReference type="RefSeq" id="WP_107991877.1">
    <property type="nucleotide sequence ID" value="NZ_QAYG01000013.1"/>
</dbReference>
<keyword evidence="2" id="KW-0732">Signal</keyword>
<evidence type="ECO:0000256" key="1">
    <source>
        <dbReference type="SAM" id="MobiDB-lite"/>
    </source>
</evidence>
<gene>
    <name evidence="4" type="ORF">C8N35_11349</name>
</gene>
<dbReference type="InterPro" id="IPR018247">
    <property type="entry name" value="EF_Hand_1_Ca_BS"/>
</dbReference>
<comment type="caution">
    <text evidence="4">The sequence shown here is derived from an EMBL/GenBank/DDBJ whole genome shotgun (WGS) entry which is preliminary data.</text>
</comment>
<feature type="signal peptide" evidence="2">
    <location>
        <begin position="1"/>
        <end position="23"/>
    </location>
</feature>
<dbReference type="PROSITE" id="PS00018">
    <property type="entry name" value="EF_HAND_1"/>
    <property type="match status" value="1"/>
</dbReference>
<evidence type="ECO:0000259" key="3">
    <source>
        <dbReference type="PROSITE" id="PS50222"/>
    </source>
</evidence>
<dbReference type="PROSITE" id="PS50222">
    <property type="entry name" value="EF_HAND_2"/>
    <property type="match status" value="1"/>
</dbReference>
<dbReference type="Gene3D" id="1.10.238.10">
    <property type="entry name" value="EF-hand"/>
    <property type="match status" value="1"/>
</dbReference>
<name>A0A2T5UU50_9HYPH</name>
<dbReference type="OrthoDB" id="7366896at2"/>
<dbReference type="Pfam" id="PF13202">
    <property type="entry name" value="EF-hand_5"/>
    <property type="match status" value="2"/>
</dbReference>
<dbReference type="AlphaFoldDB" id="A0A2T5UU50"/>
<dbReference type="Proteomes" id="UP000244081">
    <property type="component" value="Unassembled WGS sequence"/>
</dbReference>
<evidence type="ECO:0000313" key="4">
    <source>
        <dbReference type="EMBL" id="PTW55008.1"/>
    </source>
</evidence>
<proteinExistence type="predicted"/>
<keyword evidence="5" id="KW-1185">Reference proteome</keyword>
<evidence type="ECO:0000313" key="5">
    <source>
        <dbReference type="Proteomes" id="UP000244081"/>
    </source>
</evidence>
<accession>A0A2T5UU50</accession>
<dbReference type="InterPro" id="IPR002048">
    <property type="entry name" value="EF_hand_dom"/>
</dbReference>
<dbReference type="SMART" id="SM00054">
    <property type="entry name" value="EFh"/>
    <property type="match status" value="1"/>
</dbReference>
<dbReference type="SUPFAM" id="SSF47473">
    <property type="entry name" value="EF-hand"/>
    <property type="match status" value="1"/>
</dbReference>
<organism evidence="4 5">
    <name type="scientific">Breoghania corrubedonensis</name>
    <dbReference type="NCBI Taxonomy" id="665038"/>
    <lineage>
        <taxon>Bacteria</taxon>
        <taxon>Pseudomonadati</taxon>
        <taxon>Pseudomonadota</taxon>
        <taxon>Alphaproteobacteria</taxon>
        <taxon>Hyphomicrobiales</taxon>
        <taxon>Stappiaceae</taxon>
        <taxon>Breoghania</taxon>
    </lineage>
</organism>
<dbReference type="EMBL" id="QAYG01000013">
    <property type="protein sequence ID" value="PTW55008.1"/>
    <property type="molecule type" value="Genomic_DNA"/>
</dbReference>
<feature type="chain" id="PRO_5015481734" evidence="2">
    <location>
        <begin position="24"/>
        <end position="120"/>
    </location>
</feature>
<feature type="domain" description="EF-hand" evidence="3">
    <location>
        <begin position="82"/>
        <end position="117"/>
    </location>
</feature>
<protein>
    <submittedName>
        <fullName evidence="4">EF hand domain-containing protein</fullName>
    </submittedName>
</protein>
<dbReference type="InterPro" id="IPR011992">
    <property type="entry name" value="EF-hand-dom_pair"/>
</dbReference>
<feature type="region of interest" description="Disordered" evidence="1">
    <location>
        <begin position="26"/>
        <end position="46"/>
    </location>
</feature>
<dbReference type="GO" id="GO:0005509">
    <property type="term" value="F:calcium ion binding"/>
    <property type="evidence" value="ECO:0007669"/>
    <property type="project" value="InterPro"/>
</dbReference>
<evidence type="ECO:0000256" key="2">
    <source>
        <dbReference type="SAM" id="SignalP"/>
    </source>
</evidence>